<evidence type="ECO:0000313" key="2">
    <source>
        <dbReference type="Proteomes" id="UP000054815"/>
    </source>
</evidence>
<reference evidence="1 2" key="1">
    <citation type="submission" date="2015-01" db="EMBL/GenBank/DDBJ databases">
        <title>Evolution of Trichinella species and genotypes.</title>
        <authorList>
            <person name="Korhonen P.K."/>
            <person name="Edoardo P."/>
            <person name="Giuseppe L.R."/>
            <person name="Gasser R.B."/>
        </authorList>
    </citation>
    <scope>NUCLEOTIDE SEQUENCE [LARGE SCALE GENOMIC DNA]</scope>
    <source>
        <strain evidence="1">ISS141</strain>
    </source>
</reference>
<comment type="caution">
    <text evidence="1">The sequence shown here is derived from an EMBL/GenBank/DDBJ whole genome shotgun (WGS) entry which is preliminary data.</text>
</comment>
<evidence type="ECO:0000313" key="1">
    <source>
        <dbReference type="EMBL" id="KRX95294.1"/>
    </source>
</evidence>
<dbReference type="Proteomes" id="UP000054815">
    <property type="component" value="Unassembled WGS sequence"/>
</dbReference>
<dbReference type="AlphaFoldDB" id="A0A0V0Y4D5"/>
<protein>
    <submittedName>
        <fullName evidence="1">Uncharacterized protein</fullName>
    </submittedName>
</protein>
<organism evidence="1 2">
    <name type="scientific">Trichinella pseudospiralis</name>
    <name type="common">Parasitic roundworm</name>
    <dbReference type="NCBI Taxonomy" id="6337"/>
    <lineage>
        <taxon>Eukaryota</taxon>
        <taxon>Metazoa</taxon>
        <taxon>Ecdysozoa</taxon>
        <taxon>Nematoda</taxon>
        <taxon>Enoplea</taxon>
        <taxon>Dorylaimia</taxon>
        <taxon>Trichinellida</taxon>
        <taxon>Trichinellidae</taxon>
        <taxon>Trichinella</taxon>
    </lineage>
</organism>
<dbReference type="STRING" id="6337.A0A0V0Y4D5"/>
<gene>
    <name evidence="1" type="ORF">T4E_11050</name>
</gene>
<name>A0A0V0Y4D5_TRIPS</name>
<dbReference type="EMBL" id="JYDU01000058">
    <property type="protein sequence ID" value="KRX95294.1"/>
    <property type="molecule type" value="Genomic_DNA"/>
</dbReference>
<accession>A0A0V0Y4D5</accession>
<sequence>MSELNTDTDGKLAEEPFNANDNNKIKNVQVSHRSKYQWTGKSFTPLFRCRRSDCTSVLEPVVYFPQCFTDILFEVIADQRKIYIGQCRYSLSDWVWNLKDGS</sequence>
<proteinExistence type="predicted"/>